<evidence type="ECO:0000256" key="1">
    <source>
        <dbReference type="ARBA" id="ARBA00004370"/>
    </source>
</evidence>
<sequence length="405" mass="45434">MDQDQSPLLGKHHNGRSEEIQQESTSSKAAASSSSEPVEVAAQTVKEMEVKYAAYMRHDMYGNWGMNSVPVLERVKLLLALLTLCPIRFCFLLFFLVVFYLICKVCTLRVVASSNDEGQESFAHMTGARRAIVVRSGRFLARVMLFVFGFYNIHVDHRTPDRQLLHLGAAASSHERKDDEEEEEEEQFGAIVSNHVSYLDILYHMSASFPSFVAKRSVGKLPLVGLISKCLGCVYVQRESKSSDFKGVSALVSERLQAAYGDPTAPAVLLFPEGTTTNGEHLLPFKTGAFLAQTPVKPVILKYPYKRFSPAWDTISGFRHLVILMCQFVNHMEVIQLPVYSPSEKELTDPKLYANNVRAQMALEGNLIMSDIGLYEKRIFHSALLRTRFPIAPAPEESFTRTQSN</sequence>
<evidence type="ECO:0000259" key="15">
    <source>
        <dbReference type="SMART" id="SM00563"/>
    </source>
</evidence>
<evidence type="ECO:0000256" key="5">
    <source>
        <dbReference type="ARBA" id="ARBA00022679"/>
    </source>
</evidence>
<reference evidence="16" key="1">
    <citation type="submission" date="2024-02" db="EMBL/GenBank/DDBJ databases">
        <authorList>
            <consortium name="ELIXIR-Norway"/>
            <consortium name="Elixir Norway"/>
        </authorList>
    </citation>
    <scope>NUCLEOTIDE SEQUENCE</scope>
</reference>
<proteinExistence type="inferred from homology"/>
<dbReference type="InterPro" id="IPR002123">
    <property type="entry name" value="Plipid/glycerol_acylTrfase"/>
</dbReference>
<gene>
    <name evidence="16" type="ORF">CSSPTR1EN2_LOCUS21584</name>
</gene>
<evidence type="ECO:0000256" key="2">
    <source>
        <dbReference type="ARBA" id="ARBA00005189"/>
    </source>
</evidence>
<comment type="similarity">
    <text evidence="3">Belongs to the 1-acyl-sn-glycerol-3-phosphate acyltransferase family.</text>
</comment>
<feature type="domain" description="Phospholipid/glycerol acyltransferase" evidence="15">
    <location>
        <begin position="189"/>
        <end position="304"/>
    </location>
</feature>
<evidence type="ECO:0000256" key="9">
    <source>
        <dbReference type="ARBA" id="ARBA00023136"/>
    </source>
</evidence>
<evidence type="ECO:0000256" key="4">
    <source>
        <dbReference type="ARBA" id="ARBA00022516"/>
    </source>
</evidence>
<protein>
    <recommendedName>
        <fullName evidence="15">Phospholipid/glycerol acyltransferase domain-containing protein</fullName>
    </recommendedName>
</protein>
<keyword evidence="4" id="KW-0444">Lipid biosynthesis</keyword>
<keyword evidence="11" id="KW-1208">Phospholipid metabolism</keyword>
<keyword evidence="6 14" id="KW-0812">Transmembrane</keyword>
<dbReference type="PANTHER" id="PTHR23063:SF54">
    <property type="entry name" value="LYSOPHOSPHOLIPID ACYLTRANSFERASE LPEAT1"/>
    <property type="match status" value="1"/>
</dbReference>
<feature type="transmembrane region" description="Helical" evidence="14">
    <location>
        <begin position="139"/>
        <end position="155"/>
    </location>
</feature>
<evidence type="ECO:0000256" key="10">
    <source>
        <dbReference type="ARBA" id="ARBA00023209"/>
    </source>
</evidence>
<evidence type="ECO:0000313" key="17">
    <source>
        <dbReference type="Proteomes" id="UP001497512"/>
    </source>
</evidence>
<dbReference type="CDD" id="cd07991">
    <property type="entry name" value="LPLAT_LPCAT1-like"/>
    <property type="match status" value="1"/>
</dbReference>
<evidence type="ECO:0000256" key="8">
    <source>
        <dbReference type="ARBA" id="ARBA00023098"/>
    </source>
</evidence>
<keyword evidence="17" id="KW-1185">Reference proteome</keyword>
<feature type="region of interest" description="Disordered" evidence="13">
    <location>
        <begin position="1"/>
        <end position="38"/>
    </location>
</feature>
<comment type="pathway">
    <text evidence="2">Lipid metabolism.</text>
</comment>
<feature type="compositionally biased region" description="Low complexity" evidence="13">
    <location>
        <begin position="23"/>
        <end position="38"/>
    </location>
</feature>
<evidence type="ECO:0000256" key="12">
    <source>
        <dbReference type="ARBA" id="ARBA00023315"/>
    </source>
</evidence>
<accession>A0ABP0V0K2</accession>
<keyword evidence="9 14" id="KW-0472">Membrane</keyword>
<keyword evidence="12" id="KW-0012">Acyltransferase</keyword>
<dbReference type="EMBL" id="OZ019900">
    <property type="protein sequence ID" value="CAK9233634.1"/>
    <property type="molecule type" value="Genomic_DNA"/>
</dbReference>
<dbReference type="SMART" id="SM00563">
    <property type="entry name" value="PlsC"/>
    <property type="match status" value="1"/>
</dbReference>
<keyword evidence="8" id="KW-0443">Lipid metabolism</keyword>
<evidence type="ECO:0000313" key="16">
    <source>
        <dbReference type="EMBL" id="CAK9233634.1"/>
    </source>
</evidence>
<name>A0ABP0V0K2_9BRYO</name>
<organism evidence="16 17">
    <name type="scientific">Sphagnum troendelagicum</name>
    <dbReference type="NCBI Taxonomy" id="128251"/>
    <lineage>
        <taxon>Eukaryota</taxon>
        <taxon>Viridiplantae</taxon>
        <taxon>Streptophyta</taxon>
        <taxon>Embryophyta</taxon>
        <taxon>Bryophyta</taxon>
        <taxon>Sphagnophytina</taxon>
        <taxon>Sphagnopsida</taxon>
        <taxon>Sphagnales</taxon>
        <taxon>Sphagnaceae</taxon>
        <taxon>Sphagnum</taxon>
    </lineage>
</organism>
<dbReference type="SUPFAM" id="SSF69593">
    <property type="entry name" value="Glycerol-3-phosphate (1)-acyltransferase"/>
    <property type="match status" value="1"/>
</dbReference>
<keyword evidence="7 14" id="KW-1133">Transmembrane helix</keyword>
<dbReference type="InterPro" id="IPR045252">
    <property type="entry name" value="LPCAT1-like"/>
</dbReference>
<evidence type="ECO:0000256" key="7">
    <source>
        <dbReference type="ARBA" id="ARBA00022989"/>
    </source>
</evidence>
<dbReference type="PANTHER" id="PTHR23063">
    <property type="entry name" value="PHOSPHOLIPID ACYLTRANSFERASE"/>
    <property type="match status" value="1"/>
</dbReference>
<evidence type="ECO:0000256" key="11">
    <source>
        <dbReference type="ARBA" id="ARBA00023264"/>
    </source>
</evidence>
<evidence type="ECO:0000256" key="3">
    <source>
        <dbReference type="ARBA" id="ARBA00008655"/>
    </source>
</evidence>
<evidence type="ECO:0000256" key="13">
    <source>
        <dbReference type="SAM" id="MobiDB-lite"/>
    </source>
</evidence>
<keyword evidence="10" id="KW-0594">Phospholipid biosynthesis</keyword>
<feature type="transmembrane region" description="Helical" evidence="14">
    <location>
        <begin position="77"/>
        <end position="102"/>
    </location>
</feature>
<dbReference type="Pfam" id="PF01553">
    <property type="entry name" value="Acyltransferase"/>
    <property type="match status" value="1"/>
</dbReference>
<keyword evidence="5" id="KW-0808">Transferase</keyword>
<evidence type="ECO:0000256" key="14">
    <source>
        <dbReference type="SAM" id="Phobius"/>
    </source>
</evidence>
<comment type="subcellular location">
    <subcellularLocation>
        <location evidence="1">Membrane</location>
    </subcellularLocation>
</comment>
<dbReference type="Proteomes" id="UP001497512">
    <property type="component" value="Chromosome 8"/>
</dbReference>
<evidence type="ECO:0000256" key="6">
    <source>
        <dbReference type="ARBA" id="ARBA00022692"/>
    </source>
</evidence>